<dbReference type="RefSeq" id="WP_052562202.1">
    <property type="nucleotide sequence ID" value="NZ_BAFN01000001.1"/>
</dbReference>
<evidence type="ECO:0000313" key="3">
    <source>
        <dbReference type="Proteomes" id="UP000032309"/>
    </source>
</evidence>
<sequence length="96" mass="10974">MSVIIVGGDHLGSIPRELDKMGVTDIQHLTGRNGQKIRGRIPEKADFIILLYDFVNHNLAYKIKKLAGNRGIPIIYAKRSWSSIYQKMKDSQIQFF</sequence>
<dbReference type="Pfam" id="PF10087">
    <property type="entry name" value="DUF2325"/>
    <property type="match status" value="1"/>
</dbReference>
<dbReference type="PIRSF" id="PIRSF020408">
    <property type="entry name" value="UCP020408"/>
    <property type="match status" value="1"/>
</dbReference>
<reference evidence="3" key="1">
    <citation type="journal article" date="2015" name="Genome Announc.">
        <title>Draft Genome Sequence of an Anaerobic Ammonium-Oxidizing Bacterium, "Candidatus Brocadia sinica".</title>
        <authorList>
            <person name="Oshiki M."/>
            <person name="Shinyako-Hata K."/>
            <person name="Satoh H."/>
            <person name="Okabe S."/>
        </authorList>
    </citation>
    <scope>NUCLEOTIDE SEQUENCE [LARGE SCALE GENOMIC DNA]</scope>
    <source>
        <strain evidence="3">JPN1</strain>
    </source>
</reference>
<dbReference type="Proteomes" id="UP000032309">
    <property type="component" value="Unassembled WGS sequence"/>
</dbReference>
<dbReference type="InterPro" id="IPR016772">
    <property type="entry name" value="UCP020408"/>
</dbReference>
<name>A0ABQ0JTN0_9BACT</name>
<keyword evidence="3" id="KW-1185">Reference proteome</keyword>
<organism evidence="2 3">
    <name type="scientific">Candidatus Brocadia sinica JPN1</name>
    <dbReference type="NCBI Taxonomy" id="1197129"/>
    <lineage>
        <taxon>Bacteria</taxon>
        <taxon>Pseudomonadati</taxon>
        <taxon>Planctomycetota</taxon>
        <taxon>Candidatus Brocadiia</taxon>
        <taxon>Candidatus Brocadiales</taxon>
        <taxon>Candidatus Brocadiaceae</taxon>
        <taxon>Candidatus Brocadia</taxon>
    </lineage>
</organism>
<protein>
    <recommendedName>
        <fullName evidence="4">Dihydroorotate dehydrogenase</fullName>
    </recommendedName>
</protein>
<evidence type="ECO:0000256" key="1">
    <source>
        <dbReference type="ARBA" id="ARBA00007189"/>
    </source>
</evidence>
<accession>A0ABQ0JTN0</accession>
<dbReference type="EMBL" id="BAFN01000001">
    <property type="protein sequence ID" value="GAN32076.1"/>
    <property type="molecule type" value="Genomic_DNA"/>
</dbReference>
<comment type="caution">
    <text evidence="2">The sequence shown here is derived from an EMBL/GenBank/DDBJ whole genome shotgun (WGS) entry which is preliminary data.</text>
</comment>
<proteinExistence type="inferred from homology"/>
<comment type="similarity">
    <text evidence="1">Belongs to the UPF0751 family.</text>
</comment>
<gene>
    <name evidence="2" type="ORF">BROSI_A0580</name>
</gene>
<evidence type="ECO:0000313" key="2">
    <source>
        <dbReference type="EMBL" id="GAN32076.1"/>
    </source>
</evidence>
<evidence type="ECO:0008006" key="4">
    <source>
        <dbReference type="Google" id="ProtNLM"/>
    </source>
</evidence>